<dbReference type="InterPro" id="IPR050236">
    <property type="entry name" value="Ser_Thr_kinase_AGC"/>
</dbReference>
<evidence type="ECO:0000256" key="7">
    <source>
        <dbReference type="ARBA" id="ARBA00047899"/>
    </source>
</evidence>
<evidence type="ECO:0000256" key="2">
    <source>
        <dbReference type="ARBA" id="ARBA00022527"/>
    </source>
</evidence>
<dbReference type="Proteomes" id="UP001295444">
    <property type="component" value="Chromosome 04"/>
</dbReference>
<gene>
    <name evidence="14" type="ORF">PECUL_23A037033</name>
</gene>
<keyword evidence="3" id="KW-0808">Transferase</keyword>
<keyword evidence="6" id="KW-0067">ATP-binding</keyword>
<dbReference type="SMART" id="SM00742">
    <property type="entry name" value="Hr1"/>
    <property type="match status" value="2"/>
</dbReference>
<name>A0AAD1S1D2_PELCU</name>
<feature type="region of interest" description="Disordered" evidence="11">
    <location>
        <begin position="16"/>
        <end position="53"/>
    </location>
</feature>
<dbReference type="EMBL" id="OW240915">
    <property type="protein sequence ID" value="CAH2285709.1"/>
    <property type="molecule type" value="Genomic_DNA"/>
</dbReference>
<evidence type="ECO:0000256" key="9">
    <source>
        <dbReference type="PROSITE-ProRule" id="PRU01207"/>
    </source>
</evidence>
<dbReference type="GO" id="GO:0005524">
    <property type="term" value="F:ATP binding"/>
    <property type="evidence" value="ECO:0007669"/>
    <property type="project" value="UniProtKB-KW"/>
</dbReference>
<evidence type="ECO:0000259" key="12">
    <source>
        <dbReference type="PROSITE" id="PS50011"/>
    </source>
</evidence>
<feature type="compositionally biased region" description="Basic and acidic residues" evidence="11">
    <location>
        <begin position="22"/>
        <end position="33"/>
    </location>
</feature>
<keyword evidence="15" id="KW-1185">Reference proteome</keyword>
<dbReference type="PANTHER" id="PTHR24356">
    <property type="entry name" value="SERINE/THREONINE-PROTEIN KINASE"/>
    <property type="match status" value="1"/>
</dbReference>
<dbReference type="InterPro" id="IPR011009">
    <property type="entry name" value="Kinase-like_dom_sf"/>
</dbReference>
<evidence type="ECO:0000256" key="11">
    <source>
        <dbReference type="SAM" id="MobiDB-lite"/>
    </source>
</evidence>
<feature type="domain" description="Protein kinase" evidence="12">
    <location>
        <begin position="247"/>
        <end position="352"/>
    </location>
</feature>
<evidence type="ECO:0000256" key="6">
    <source>
        <dbReference type="ARBA" id="ARBA00022840"/>
    </source>
</evidence>
<evidence type="ECO:0000256" key="5">
    <source>
        <dbReference type="ARBA" id="ARBA00022777"/>
    </source>
</evidence>
<dbReference type="GO" id="GO:0004674">
    <property type="term" value="F:protein serine/threonine kinase activity"/>
    <property type="evidence" value="ECO:0007669"/>
    <property type="project" value="UniProtKB-KW"/>
</dbReference>
<keyword evidence="4" id="KW-0547">Nucleotide-binding</keyword>
<dbReference type="SUPFAM" id="SSF56112">
    <property type="entry name" value="Protein kinase-like (PK-like)"/>
    <property type="match status" value="1"/>
</dbReference>
<keyword evidence="5 14" id="KW-0418">Kinase</keyword>
<dbReference type="SUPFAM" id="SSF46585">
    <property type="entry name" value="HR1 repeat"/>
    <property type="match status" value="2"/>
</dbReference>
<feature type="domain" description="REM-1" evidence="13">
    <location>
        <begin position="154"/>
        <end position="233"/>
    </location>
</feature>
<accession>A0AAD1S1D2</accession>
<reference evidence="14" key="1">
    <citation type="submission" date="2022-03" db="EMBL/GenBank/DDBJ databases">
        <authorList>
            <person name="Alioto T."/>
            <person name="Alioto T."/>
            <person name="Gomez Garrido J."/>
        </authorList>
    </citation>
    <scope>NUCLEOTIDE SEQUENCE</scope>
</reference>
<evidence type="ECO:0000256" key="1">
    <source>
        <dbReference type="ARBA" id="ARBA00012513"/>
    </source>
</evidence>
<comment type="catalytic activity">
    <reaction evidence="7">
        <text>L-threonyl-[protein] + ATP = O-phospho-L-threonyl-[protein] + ADP + H(+)</text>
        <dbReference type="Rhea" id="RHEA:46608"/>
        <dbReference type="Rhea" id="RHEA-COMP:11060"/>
        <dbReference type="Rhea" id="RHEA-COMP:11605"/>
        <dbReference type="ChEBI" id="CHEBI:15378"/>
        <dbReference type="ChEBI" id="CHEBI:30013"/>
        <dbReference type="ChEBI" id="CHEBI:30616"/>
        <dbReference type="ChEBI" id="CHEBI:61977"/>
        <dbReference type="ChEBI" id="CHEBI:456216"/>
        <dbReference type="EC" id="2.7.11.1"/>
    </reaction>
</comment>
<dbReference type="PROSITE" id="PS50011">
    <property type="entry name" value="PROTEIN_KINASE_DOM"/>
    <property type="match status" value="1"/>
</dbReference>
<comment type="catalytic activity">
    <reaction evidence="8">
        <text>L-seryl-[protein] + ATP = O-phospho-L-seryl-[protein] + ADP + H(+)</text>
        <dbReference type="Rhea" id="RHEA:17989"/>
        <dbReference type="Rhea" id="RHEA-COMP:9863"/>
        <dbReference type="Rhea" id="RHEA-COMP:11604"/>
        <dbReference type="ChEBI" id="CHEBI:15378"/>
        <dbReference type="ChEBI" id="CHEBI:29999"/>
        <dbReference type="ChEBI" id="CHEBI:30616"/>
        <dbReference type="ChEBI" id="CHEBI:83421"/>
        <dbReference type="ChEBI" id="CHEBI:456216"/>
        <dbReference type="EC" id="2.7.11.1"/>
    </reaction>
</comment>
<dbReference type="EC" id="2.7.11.1" evidence="1"/>
<dbReference type="Gene3D" id="3.30.200.20">
    <property type="entry name" value="Phosphorylase Kinase, domain 1"/>
    <property type="match status" value="1"/>
</dbReference>
<evidence type="ECO:0000313" key="14">
    <source>
        <dbReference type="EMBL" id="CAH2285709.1"/>
    </source>
</evidence>
<dbReference type="PROSITE" id="PS51860">
    <property type="entry name" value="REM_1"/>
    <property type="match status" value="1"/>
</dbReference>
<dbReference type="InterPro" id="IPR036274">
    <property type="entry name" value="HR1_rpt_sf"/>
</dbReference>
<evidence type="ECO:0000256" key="8">
    <source>
        <dbReference type="ARBA" id="ARBA00048679"/>
    </source>
</evidence>
<dbReference type="Pfam" id="PF02185">
    <property type="entry name" value="HR1"/>
    <property type="match status" value="1"/>
</dbReference>
<protein>
    <recommendedName>
        <fullName evidence="1">non-specific serine/threonine protein kinase</fullName>
        <ecNumber evidence="1">2.7.11.1</ecNumber>
    </recommendedName>
</protein>
<dbReference type="Pfam" id="PF00069">
    <property type="entry name" value="Pkinase"/>
    <property type="match status" value="1"/>
</dbReference>
<evidence type="ECO:0000256" key="10">
    <source>
        <dbReference type="SAM" id="Coils"/>
    </source>
</evidence>
<dbReference type="InterPro" id="IPR000719">
    <property type="entry name" value="Prot_kinase_dom"/>
</dbReference>
<keyword evidence="9 10" id="KW-0175">Coiled coil</keyword>
<dbReference type="AlphaFoldDB" id="A0AAD1S1D2"/>
<evidence type="ECO:0000256" key="4">
    <source>
        <dbReference type="ARBA" id="ARBA00022741"/>
    </source>
</evidence>
<evidence type="ECO:0000259" key="13">
    <source>
        <dbReference type="PROSITE" id="PS51860"/>
    </source>
</evidence>
<sequence length="352" mass="39742">MAKGNIFSCFRCMRPKKSTKRKTSDIAEQKGEELPECSHTPDSSKTDNGSSSGDGFSLTDLNIPIADDWSIKDTFNRSAQLDNVKIKEQIIEDIVKEKKMIEGAIKIRNATLDKKQLANLDTFIQTSQIKLYELYNKLQERNALTMQEAKEISNAPKADSSQADNEKLTNLQKQLEIELKVKHGAENMIREYSKNLSKNIAHIVAVQETLQENEKKIDSLRILILQETSIVREETLLAALETVNNIVAVSLETAPDILAQVLLAEYKDTKNMYALKVLKINKIVSSNKIHRLMCEKLVFQTVSNRRHPFLVNLFGCFHNEHHACFAMEFAAGGDLVNNLYNNGGPFSKPRAM</sequence>
<proteinExistence type="predicted"/>
<dbReference type="PANTHER" id="PTHR24356:SF210">
    <property type="entry name" value="SERINE_THREONINE-PROTEIN KINASE N"/>
    <property type="match status" value="1"/>
</dbReference>
<feature type="compositionally biased region" description="Polar residues" evidence="11">
    <location>
        <begin position="40"/>
        <end position="53"/>
    </location>
</feature>
<organism evidence="14 15">
    <name type="scientific">Pelobates cultripes</name>
    <name type="common">Western spadefoot toad</name>
    <dbReference type="NCBI Taxonomy" id="61616"/>
    <lineage>
        <taxon>Eukaryota</taxon>
        <taxon>Metazoa</taxon>
        <taxon>Chordata</taxon>
        <taxon>Craniata</taxon>
        <taxon>Vertebrata</taxon>
        <taxon>Euteleostomi</taxon>
        <taxon>Amphibia</taxon>
        <taxon>Batrachia</taxon>
        <taxon>Anura</taxon>
        <taxon>Pelobatoidea</taxon>
        <taxon>Pelobatidae</taxon>
        <taxon>Pelobates</taxon>
    </lineage>
</organism>
<dbReference type="InterPro" id="IPR011072">
    <property type="entry name" value="HR1_rho-bd"/>
</dbReference>
<evidence type="ECO:0000256" key="3">
    <source>
        <dbReference type="ARBA" id="ARBA00022679"/>
    </source>
</evidence>
<keyword evidence="2" id="KW-0723">Serine/threonine-protein kinase</keyword>
<feature type="coiled-coil region" evidence="10">
    <location>
        <begin position="135"/>
        <end position="178"/>
    </location>
</feature>
<dbReference type="Gene3D" id="1.10.287.160">
    <property type="entry name" value="HR1 repeat"/>
    <property type="match status" value="2"/>
</dbReference>
<dbReference type="GO" id="GO:0035556">
    <property type="term" value="P:intracellular signal transduction"/>
    <property type="evidence" value="ECO:0007669"/>
    <property type="project" value="TreeGrafter"/>
</dbReference>
<evidence type="ECO:0000313" key="15">
    <source>
        <dbReference type="Proteomes" id="UP001295444"/>
    </source>
</evidence>